<dbReference type="EMBL" id="JACHID010000005">
    <property type="protein sequence ID" value="MBB5021730.1"/>
    <property type="molecule type" value="Genomic_DNA"/>
</dbReference>
<evidence type="ECO:0000256" key="2">
    <source>
        <dbReference type="ARBA" id="ARBA00008787"/>
    </source>
</evidence>
<evidence type="ECO:0000256" key="6">
    <source>
        <dbReference type="SAM" id="MobiDB-lite"/>
    </source>
</evidence>
<feature type="compositionally biased region" description="Basic and acidic residues" evidence="6">
    <location>
        <begin position="126"/>
        <end position="150"/>
    </location>
</feature>
<evidence type="ECO:0000256" key="5">
    <source>
        <dbReference type="ARBA" id="ARBA00023186"/>
    </source>
</evidence>
<comment type="subcellular location">
    <subcellularLocation>
        <location evidence="1">Cytoplasm</location>
        <location evidence="1">Cytosol</location>
    </subcellularLocation>
</comment>
<comment type="similarity">
    <text evidence="2">Belongs to the FliS family.</text>
</comment>
<organism evidence="7 8">
    <name type="scientific">Desulfurispira natronophila</name>
    <dbReference type="NCBI Taxonomy" id="682562"/>
    <lineage>
        <taxon>Bacteria</taxon>
        <taxon>Pseudomonadati</taxon>
        <taxon>Chrysiogenota</taxon>
        <taxon>Chrysiogenia</taxon>
        <taxon>Chrysiogenales</taxon>
        <taxon>Chrysiogenaceae</taxon>
        <taxon>Desulfurispira</taxon>
    </lineage>
</organism>
<keyword evidence="4" id="KW-1005">Bacterial flagellum biogenesis</keyword>
<dbReference type="SUPFAM" id="SSF101116">
    <property type="entry name" value="Flagellar export chaperone FliS"/>
    <property type="match status" value="1"/>
</dbReference>
<reference evidence="7 8" key="1">
    <citation type="submission" date="2020-08" db="EMBL/GenBank/DDBJ databases">
        <title>Genomic Encyclopedia of Type Strains, Phase IV (KMG-IV): sequencing the most valuable type-strain genomes for metagenomic binning, comparative biology and taxonomic classification.</title>
        <authorList>
            <person name="Goeker M."/>
        </authorList>
    </citation>
    <scope>NUCLEOTIDE SEQUENCE [LARGE SCALE GENOMIC DNA]</scope>
    <source>
        <strain evidence="7 8">DSM 22071</strain>
    </source>
</reference>
<dbReference type="PANTHER" id="PTHR34773">
    <property type="entry name" value="FLAGELLAR SECRETION CHAPERONE FLIS"/>
    <property type="match status" value="1"/>
</dbReference>
<dbReference type="Pfam" id="PF02561">
    <property type="entry name" value="FliS"/>
    <property type="match status" value="1"/>
</dbReference>
<proteinExistence type="inferred from homology"/>
<dbReference type="InterPro" id="IPR003713">
    <property type="entry name" value="FliS"/>
</dbReference>
<dbReference type="AlphaFoldDB" id="A0A7W7Y451"/>
<evidence type="ECO:0000256" key="3">
    <source>
        <dbReference type="ARBA" id="ARBA00022490"/>
    </source>
</evidence>
<dbReference type="RefSeq" id="WP_183730953.1">
    <property type="nucleotide sequence ID" value="NZ_JACHID010000005.1"/>
</dbReference>
<dbReference type="Gene3D" id="1.20.120.340">
    <property type="entry name" value="Flagellar protein FliS"/>
    <property type="match status" value="1"/>
</dbReference>
<sequence length="158" mass="17876">MSAKDPYSAYKKNEIQGASQGKLILLLYDGAIRFLRQATVHIEQNEINGAHENIMRAENIIAELMNTLNMDAGEVAENLLRLYEFMLWHLIQANKDKDQAKVEDVISMLTDLRGAWGQIVTGKADKLEGTEKRQERQASSKADGDHEEKVHKKLNISL</sequence>
<evidence type="ECO:0000256" key="4">
    <source>
        <dbReference type="ARBA" id="ARBA00022795"/>
    </source>
</evidence>
<evidence type="ECO:0000313" key="8">
    <source>
        <dbReference type="Proteomes" id="UP000528322"/>
    </source>
</evidence>
<keyword evidence="7" id="KW-0969">Cilium</keyword>
<feature type="region of interest" description="Disordered" evidence="6">
    <location>
        <begin position="126"/>
        <end position="158"/>
    </location>
</feature>
<keyword evidence="8" id="KW-1185">Reference proteome</keyword>
<dbReference type="GO" id="GO:0044780">
    <property type="term" value="P:bacterial-type flagellum assembly"/>
    <property type="evidence" value="ECO:0007669"/>
    <property type="project" value="InterPro"/>
</dbReference>
<keyword evidence="7" id="KW-0282">Flagellum</keyword>
<comment type="caution">
    <text evidence="7">The sequence shown here is derived from an EMBL/GenBank/DDBJ whole genome shotgun (WGS) entry which is preliminary data.</text>
</comment>
<evidence type="ECO:0000256" key="1">
    <source>
        <dbReference type="ARBA" id="ARBA00004514"/>
    </source>
</evidence>
<dbReference type="CDD" id="cd16098">
    <property type="entry name" value="FliS"/>
    <property type="match status" value="1"/>
</dbReference>
<keyword evidence="3" id="KW-0963">Cytoplasm</keyword>
<dbReference type="GO" id="GO:0005829">
    <property type="term" value="C:cytosol"/>
    <property type="evidence" value="ECO:0007669"/>
    <property type="project" value="UniProtKB-SubCell"/>
</dbReference>
<accession>A0A7W7Y451</accession>
<dbReference type="NCBIfam" id="TIGR00208">
    <property type="entry name" value="fliS"/>
    <property type="match status" value="1"/>
</dbReference>
<dbReference type="GO" id="GO:0071973">
    <property type="term" value="P:bacterial-type flagellum-dependent cell motility"/>
    <property type="evidence" value="ECO:0007669"/>
    <property type="project" value="TreeGrafter"/>
</dbReference>
<evidence type="ECO:0000313" key="7">
    <source>
        <dbReference type="EMBL" id="MBB5021730.1"/>
    </source>
</evidence>
<keyword evidence="7" id="KW-0966">Cell projection</keyword>
<name>A0A7W7Y451_9BACT</name>
<dbReference type="InterPro" id="IPR036584">
    <property type="entry name" value="FliS_sf"/>
</dbReference>
<gene>
    <name evidence="7" type="ORF">HNR37_001043</name>
</gene>
<dbReference type="Proteomes" id="UP000528322">
    <property type="component" value="Unassembled WGS sequence"/>
</dbReference>
<keyword evidence="5" id="KW-0143">Chaperone</keyword>
<dbReference type="PANTHER" id="PTHR34773:SF1">
    <property type="entry name" value="FLAGELLAR SECRETION CHAPERONE FLIS"/>
    <property type="match status" value="1"/>
</dbReference>
<protein>
    <submittedName>
        <fullName evidence="7">Flagellar protein FliS</fullName>
    </submittedName>
</protein>